<evidence type="ECO:0000313" key="3">
    <source>
        <dbReference type="Proteomes" id="UP000239415"/>
    </source>
</evidence>
<accession>A0A2T0K4A9</accession>
<proteinExistence type="predicted"/>
<dbReference type="RefSeq" id="WP_106325119.1">
    <property type="nucleotide sequence ID" value="NZ_BOMO01000157.1"/>
</dbReference>
<comment type="caution">
    <text evidence="2">The sequence shown here is derived from an EMBL/GenBank/DDBJ whole genome shotgun (WGS) entry which is preliminary data.</text>
</comment>
<feature type="compositionally biased region" description="Basic residues" evidence="1">
    <location>
        <begin position="1"/>
        <end position="11"/>
    </location>
</feature>
<evidence type="ECO:0000313" key="2">
    <source>
        <dbReference type="EMBL" id="PRX17711.1"/>
    </source>
</evidence>
<reference evidence="2 3" key="1">
    <citation type="submission" date="2018-03" db="EMBL/GenBank/DDBJ databases">
        <title>Genomic Encyclopedia of Archaeal and Bacterial Type Strains, Phase II (KMG-II): from individual species to whole genera.</title>
        <authorList>
            <person name="Goeker M."/>
        </authorList>
    </citation>
    <scope>NUCLEOTIDE SEQUENCE [LARGE SCALE GENOMIC DNA]</scope>
    <source>
        <strain evidence="2 3">DSM 43146</strain>
    </source>
</reference>
<dbReference type="EMBL" id="PVMZ01000015">
    <property type="protein sequence ID" value="PRX17711.1"/>
    <property type="molecule type" value="Genomic_DNA"/>
</dbReference>
<dbReference type="AlphaFoldDB" id="A0A2T0K4A9"/>
<sequence length="393" mass="42818">MPVSRKRKKSPKSAAAVRADRRRDNIRRIRSENAFRDLASSWEQSRIMRTELARPHAAELAERLLASPRTGTALEDELCASLGPVLAALGDLPSDGGYVGPDHLAAALAGDLAARDGEAAARVLAALAAILPLPLLDRLKLRAPERTVAGEVLWTCDRYGSRFAVIAPFGTPEGPVRWYLWDLDACDFAPTPVHTAFYASPEEALAAWQLAVGAVAAGGTSWRRIDDSHLLEDLLPVPQEIAAMGVETAEQLGEYHRCRSLAESVLELPPVIRAKVRGTALDAGSAAFAAWWRDRADRPEPEDLDDLIEDLFEAWPVLAPSLFDTCSPHRVEAAAGRIRDEYLGDQAALLALLRDWVTWLAERSGLQADLLDRSLARIGTDPGTRSPIARVIE</sequence>
<keyword evidence="3" id="KW-1185">Reference proteome</keyword>
<dbReference type="OrthoDB" id="3206885at2"/>
<evidence type="ECO:0000256" key="1">
    <source>
        <dbReference type="SAM" id="MobiDB-lite"/>
    </source>
</evidence>
<protein>
    <submittedName>
        <fullName evidence="2">Uncharacterized protein</fullName>
    </submittedName>
</protein>
<organism evidence="2 3">
    <name type="scientific">Actinoplanes italicus</name>
    <dbReference type="NCBI Taxonomy" id="113567"/>
    <lineage>
        <taxon>Bacteria</taxon>
        <taxon>Bacillati</taxon>
        <taxon>Actinomycetota</taxon>
        <taxon>Actinomycetes</taxon>
        <taxon>Micromonosporales</taxon>
        <taxon>Micromonosporaceae</taxon>
        <taxon>Actinoplanes</taxon>
    </lineage>
</organism>
<feature type="region of interest" description="Disordered" evidence="1">
    <location>
        <begin position="1"/>
        <end position="20"/>
    </location>
</feature>
<gene>
    <name evidence="2" type="ORF">CLV67_115214</name>
</gene>
<dbReference type="Proteomes" id="UP000239415">
    <property type="component" value="Unassembled WGS sequence"/>
</dbReference>
<name>A0A2T0K4A9_9ACTN</name>